<protein>
    <submittedName>
        <fullName evidence="1">Uncharacterized protein</fullName>
    </submittedName>
</protein>
<organism evidence="1 2">
    <name type="scientific">Chrysochromulina tobinii</name>
    <dbReference type="NCBI Taxonomy" id="1460289"/>
    <lineage>
        <taxon>Eukaryota</taxon>
        <taxon>Haptista</taxon>
        <taxon>Haptophyta</taxon>
        <taxon>Prymnesiophyceae</taxon>
        <taxon>Prymnesiales</taxon>
        <taxon>Chrysochromulinaceae</taxon>
        <taxon>Chrysochromulina</taxon>
    </lineage>
</organism>
<keyword evidence="2" id="KW-1185">Reference proteome</keyword>
<evidence type="ECO:0000313" key="2">
    <source>
        <dbReference type="Proteomes" id="UP000037460"/>
    </source>
</evidence>
<sequence>MNPDGAINRGDLWNGLLASTWSPASELEKEQTEKVPRYRAKVWAKDLECTDFLRAMEASNRDQPWDAHQAHLARLTKSILELERSVSQRSLLMATTGIYAAHMPEIKRLQAQITELHKQLDALQAQAMPDMGVEDVCVPEWLHDEKGSTQKVAFPSGVDAKSTQKASTWARIKDAILAGKSPGLFGSITGK</sequence>
<reference evidence="2" key="1">
    <citation type="journal article" date="2015" name="PLoS Genet.">
        <title>Genome Sequence and Transcriptome Analyses of Chrysochromulina tobin: Metabolic Tools for Enhanced Algal Fitness in the Prominent Order Prymnesiales (Haptophyceae).</title>
        <authorList>
            <person name="Hovde B.T."/>
            <person name="Deodato C.R."/>
            <person name="Hunsperger H.M."/>
            <person name="Ryken S.A."/>
            <person name="Yost W."/>
            <person name="Jha R.K."/>
            <person name="Patterson J."/>
            <person name="Monnat R.J. Jr."/>
            <person name="Barlow S.B."/>
            <person name="Starkenburg S.R."/>
            <person name="Cattolico R.A."/>
        </authorList>
    </citation>
    <scope>NUCLEOTIDE SEQUENCE</scope>
    <source>
        <strain evidence="2">CCMP291</strain>
    </source>
</reference>
<proteinExistence type="predicted"/>
<gene>
    <name evidence="1" type="ORF">Ctob_002438</name>
</gene>
<comment type="caution">
    <text evidence="1">The sequence shown here is derived from an EMBL/GenBank/DDBJ whole genome shotgun (WGS) entry which is preliminary data.</text>
</comment>
<dbReference type="Proteomes" id="UP000037460">
    <property type="component" value="Unassembled WGS sequence"/>
</dbReference>
<evidence type="ECO:0000313" key="1">
    <source>
        <dbReference type="EMBL" id="KOO25439.1"/>
    </source>
</evidence>
<accession>A0A0M0JFS8</accession>
<dbReference type="AlphaFoldDB" id="A0A0M0JFS8"/>
<dbReference type="EMBL" id="JWZX01002974">
    <property type="protein sequence ID" value="KOO25439.1"/>
    <property type="molecule type" value="Genomic_DNA"/>
</dbReference>
<name>A0A0M0JFS8_9EUKA</name>